<keyword evidence="3" id="KW-1133">Transmembrane helix</keyword>
<feature type="region of interest" description="Disordered" evidence="5">
    <location>
        <begin position="512"/>
        <end position="531"/>
    </location>
</feature>
<reference evidence="8" key="2">
    <citation type="journal article" date="2023" name="IMA Fungus">
        <title>Comparative genomic study of the Penicillium genus elucidates a diverse pangenome and 15 lateral gene transfer events.</title>
        <authorList>
            <person name="Petersen C."/>
            <person name="Sorensen T."/>
            <person name="Nielsen M.R."/>
            <person name="Sondergaard T.E."/>
            <person name="Sorensen J.L."/>
            <person name="Fitzpatrick D.A."/>
            <person name="Frisvad J.C."/>
            <person name="Nielsen K.L."/>
        </authorList>
    </citation>
    <scope>NUCLEOTIDE SEQUENCE</scope>
    <source>
        <strain evidence="8">IBT 22155</strain>
    </source>
</reference>
<evidence type="ECO:0008006" key="10">
    <source>
        <dbReference type="Google" id="ProtNLM"/>
    </source>
</evidence>
<dbReference type="InterPro" id="IPR004148">
    <property type="entry name" value="BAR_dom"/>
</dbReference>
<dbReference type="Pfam" id="PF00169">
    <property type="entry name" value="PH"/>
    <property type="match status" value="1"/>
</dbReference>
<dbReference type="Gene3D" id="1.20.1270.60">
    <property type="entry name" value="Arfaptin homology (AH) domain/BAR domain"/>
    <property type="match status" value="1"/>
</dbReference>
<feature type="region of interest" description="Disordered" evidence="5">
    <location>
        <begin position="562"/>
        <end position="587"/>
    </location>
</feature>
<dbReference type="InterPro" id="IPR027267">
    <property type="entry name" value="AH/BAR_dom_sf"/>
</dbReference>
<dbReference type="PROSITE" id="PS50003">
    <property type="entry name" value="PH_DOMAIN"/>
    <property type="match status" value="1"/>
</dbReference>
<dbReference type="FunFam" id="1.20.1270.60:FF:000079">
    <property type="entry name" value="Transcription factor SipA3"/>
    <property type="match status" value="1"/>
</dbReference>
<feature type="domain" description="PH" evidence="6">
    <location>
        <begin position="305"/>
        <end position="406"/>
    </location>
</feature>
<dbReference type="GeneID" id="81406892"/>
<gene>
    <name evidence="8" type="ORF">N7515_006978</name>
</gene>
<keyword evidence="4" id="KW-0472">Membrane</keyword>
<feature type="region of interest" description="Disordered" evidence="5">
    <location>
        <begin position="639"/>
        <end position="693"/>
    </location>
</feature>
<dbReference type="SUPFAM" id="SSF50729">
    <property type="entry name" value="PH domain-like"/>
    <property type="match status" value="1"/>
</dbReference>
<feature type="compositionally biased region" description="Low complexity" evidence="5">
    <location>
        <begin position="674"/>
        <end position="683"/>
    </location>
</feature>
<dbReference type="CDD" id="cd13280">
    <property type="entry name" value="PH_SIP3"/>
    <property type="match status" value="1"/>
</dbReference>
<dbReference type="InterPro" id="IPR039463">
    <property type="entry name" value="Sip3/Lam1_BAR"/>
</dbReference>
<evidence type="ECO:0000259" key="7">
    <source>
        <dbReference type="PROSITE" id="PS51778"/>
    </source>
</evidence>
<keyword evidence="9" id="KW-1185">Reference proteome</keyword>
<dbReference type="InterPro" id="IPR001849">
    <property type="entry name" value="PH_domain"/>
</dbReference>
<sequence>MSNQAQTQLPQVGKLVSVVPVGLKEAALDSPTFRATTTHFADQVDFLEKWLDGYAKSATKLSSELTAMESVVNGFLSYSTHPLVVSEAVVDHDYTLLAMRRCGEGSKDLWSGLVTTTRKMESLIAEPIREFIHEDLRHFKEIRRNLEQTQKSYDYLQARYASQSKSKEASALREEAFQLHEAHKAYLKASMDFSVQAPQLKNALDRLLVKVSFDQWREFRGFHNHNSSSFSKWGHEMDRIKGWLHEMEGSEKSSKRELLSTRKHIEEAAEAAARPSRELEDYNISTVPYLGSRPMSTLNVSKEIRPEKQGWLYLRTLSGKPTRTVWVKRWAFLKNGIFGCLVQGARTGGVEESERFGVLLCSIRPASQEDRRFCFQVKTKNNTILLQADNQKELTEWIGAFEAAKQKALENPASTDLSVSGKVTVQDPAFSISQPPAPEFAADPADSFTPNAHEEPVNGDRSATLPVPDRDGHTLRNSTDFGSARRLTGLDGEGSTREHAREHTSRLIQKLDLHRRSNNAPPSSPSIPGPAGGIASLISASHNILPYSSNVSLNVNDDSANRGRTLSNVDEPGSSLAPATLANPPAPTSMSKAAVVVNNERGIGLGASDSTGGMPSGMMANLWGTSNWGLLNKLEREQPHIGGVSDDTPEGRPSSTLSDTAKGTLVTQPDNGSAPAAARQQPGPRHRQTVSLDGDEVKLTQSILGIGHEYPSYYPQHLRIQDSQFRLLFSDVKRAEALVLVFRATWSPNDQQEFPGRAYVTTRNIYFYSHHFGLVLTTGVSLESIKEVTAASGRDCDFLFLHTIPPLGSDIPGRITIKTFLEPVRLLQKRLNFLIQGSIAVEQLSLEALIKALIKMDTGSPARSSSADSWEDLPSGLADIRSSDGKPIHSNHGKDIRAPIYIDKDLELDVGRAGRGRDVAKFRLPTQPVEYVPQGDLVLVIEKILDISPKALFHILFGDKSAVWQLLLHERQARDIKQGPWASTESQHLRRDFHYNISTTDLLGRTHDNAISDYQIIDVLNDHLCYVITDKKTAWHLPFRRSFRLVSKVVITFQAKSKSKLAIYTKVEWLWTPYGLKSELHPKSMLYGELTYPDVIDKRASDDLEQDSLDLVDLASDQVRRLGAHSRTKKAITIFGHVGRQNFVSQFNGVGSNLKLEPRKPRQQRAMHELLLETLMSFLETCVSFLMMWAFGVVRWTWKTVSVHKVILVMLAASAIINGYYSSRDSWDWWHERHAGNFLARLGVRPNLVMTKSIYMRDIDEAVANSTIWAGTESPSNCFATFQEQTMRYADMPLSISTASPRDALTKSAIKRFQQTRERLGMYRHNLLVALRVVNSIEKEVVQTEWQRWLREEVRRCRQVEVLLGGEAAQGDDTQLGGTAKAERIFAEHADDIKHWYEEYCSSCRMEEEHAISNGSGDLFP</sequence>
<protein>
    <recommendedName>
        <fullName evidence="10">Transcription factor SipA3</fullName>
    </recommendedName>
</protein>
<dbReference type="SMART" id="SM00233">
    <property type="entry name" value="PH"/>
    <property type="match status" value="1"/>
</dbReference>
<feature type="compositionally biased region" description="Polar residues" evidence="5">
    <location>
        <begin position="653"/>
        <end position="671"/>
    </location>
</feature>
<evidence type="ECO:0000256" key="5">
    <source>
        <dbReference type="SAM" id="MobiDB-lite"/>
    </source>
</evidence>
<comment type="subcellular location">
    <subcellularLocation>
        <location evidence="1">Membrane</location>
    </subcellularLocation>
</comment>
<name>A0A9W9L195_9EURO</name>
<feature type="compositionally biased region" description="Basic and acidic residues" evidence="5">
    <location>
        <begin position="494"/>
        <end position="505"/>
    </location>
</feature>
<evidence type="ECO:0000313" key="9">
    <source>
        <dbReference type="Proteomes" id="UP001149079"/>
    </source>
</evidence>
<dbReference type="Pfam" id="PF16746">
    <property type="entry name" value="BAR_3"/>
    <property type="match status" value="1"/>
</dbReference>
<dbReference type="InterPro" id="IPR042067">
    <property type="entry name" value="Sip3_PH"/>
</dbReference>
<dbReference type="FunFam" id="2.30.29.30:FF:000349">
    <property type="entry name" value="Transcription factor SipA3"/>
    <property type="match status" value="1"/>
</dbReference>
<evidence type="ECO:0000256" key="4">
    <source>
        <dbReference type="ARBA" id="ARBA00023136"/>
    </source>
</evidence>
<dbReference type="RefSeq" id="XP_056521318.1">
    <property type="nucleotide sequence ID" value="XM_056667722.1"/>
</dbReference>
<dbReference type="CDD" id="cd07609">
    <property type="entry name" value="BAR_SIP3_fungi"/>
    <property type="match status" value="1"/>
</dbReference>
<dbReference type="OrthoDB" id="10070851at2759"/>
<feature type="region of interest" description="Disordered" evidence="5">
    <location>
        <begin position="429"/>
        <end position="505"/>
    </location>
</feature>
<dbReference type="PROSITE" id="PS51778">
    <property type="entry name" value="VAST"/>
    <property type="match status" value="1"/>
</dbReference>
<dbReference type="Gene3D" id="2.30.29.30">
    <property type="entry name" value="Pleckstrin-homology domain (PH domain)/Phosphotyrosine-binding domain (PTB)"/>
    <property type="match status" value="1"/>
</dbReference>
<dbReference type="GO" id="GO:0005737">
    <property type="term" value="C:cytoplasm"/>
    <property type="evidence" value="ECO:0007669"/>
    <property type="project" value="InterPro"/>
</dbReference>
<reference evidence="8" key="1">
    <citation type="submission" date="2022-11" db="EMBL/GenBank/DDBJ databases">
        <authorList>
            <person name="Petersen C."/>
        </authorList>
    </citation>
    <scope>NUCLEOTIDE SEQUENCE</scope>
    <source>
        <strain evidence="8">IBT 22155</strain>
    </source>
</reference>
<evidence type="ECO:0000256" key="3">
    <source>
        <dbReference type="ARBA" id="ARBA00022989"/>
    </source>
</evidence>
<dbReference type="Pfam" id="PF16016">
    <property type="entry name" value="VASt"/>
    <property type="match status" value="1"/>
</dbReference>
<organism evidence="8 9">
    <name type="scientific">Penicillium bovifimosum</name>
    <dbReference type="NCBI Taxonomy" id="126998"/>
    <lineage>
        <taxon>Eukaryota</taxon>
        <taxon>Fungi</taxon>
        <taxon>Dikarya</taxon>
        <taxon>Ascomycota</taxon>
        <taxon>Pezizomycotina</taxon>
        <taxon>Eurotiomycetes</taxon>
        <taxon>Eurotiomycetidae</taxon>
        <taxon>Eurotiales</taxon>
        <taxon>Aspergillaceae</taxon>
        <taxon>Penicillium</taxon>
    </lineage>
</organism>
<evidence type="ECO:0000256" key="2">
    <source>
        <dbReference type="ARBA" id="ARBA00022692"/>
    </source>
</evidence>
<evidence type="ECO:0000313" key="8">
    <source>
        <dbReference type="EMBL" id="KAJ5130939.1"/>
    </source>
</evidence>
<evidence type="ECO:0000259" key="6">
    <source>
        <dbReference type="PROSITE" id="PS50003"/>
    </source>
</evidence>
<dbReference type="EMBL" id="JAPQKL010000005">
    <property type="protein sequence ID" value="KAJ5130939.1"/>
    <property type="molecule type" value="Genomic_DNA"/>
</dbReference>
<proteinExistence type="predicted"/>
<dbReference type="Proteomes" id="UP001149079">
    <property type="component" value="Unassembled WGS sequence"/>
</dbReference>
<dbReference type="GO" id="GO:0016020">
    <property type="term" value="C:membrane"/>
    <property type="evidence" value="ECO:0007669"/>
    <property type="project" value="UniProtKB-SubCell"/>
</dbReference>
<comment type="caution">
    <text evidence="8">The sequence shown here is derived from an EMBL/GenBank/DDBJ whole genome shotgun (WGS) entry which is preliminary data.</text>
</comment>
<feature type="domain" description="VASt" evidence="7">
    <location>
        <begin position="936"/>
        <end position="1123"/>
    </location>
</feature>
<dbReference type="PANTHER" id="PTHR14248">
    <property type="entry name" value="CYCLIN Y, ISOFORM A"/>
    <property type="match status" value="1"/>
</dbReference>
<dbReference type="InterPro" id="IPR011993">
    <property type="entry name" value="PH-like_dom_sf"/>
</dbReference>
<keyword evidence="2" id="KW-0812">Transmembrane</keyword>
<dbReference type="SUPFAM" id="SSF103657">
    <property type="entry name" value="BAR/IMD domain-like"/>
    <property type="match status" value="1"/>
</dbReference>
<accession>A0A9W9L195</accession>
<dbReference type="InterPro" id="IPR031968">
    <property type="entry name" value="VASt"/>
</dbReference>
<evidence type="ECO:0000256" key="1">
    <source>
        <dbReference type="ARBA" id="ARBA00004370"/>
    </source>
</evidence>